<protein>
    <submittedName>
        <fullName evidence="9">Putative cytosinine synthase</fullName>
    </submittedName>
</protein>
<comment type="cofactor">
    <cofactor evidence="1">
        <name>pyridoxal 5'-phosphate</name>
        <dbReference type="ChEBI" id="CHEBI:597326"/>
    </cofactor>
</comment>
<evidence type="ECO:0000256" key="3">
    <source>
        <dbReference type="ARBA" id="ARBA00022679"/>
    </source>
</evidence>
<evidence type="ECO:0000256" key="5">
    <source>
        <dbReference type="ARBA" id="ARBA00038398"/>
    </source>
</evidence>
<dbReference type="Gene3D" id="3.90.1150.10">
    <property type="entry name" value="Aspartate Aminotransferase, domain 1"/>
    <property type="match status" value="1"/>
</dbReference>
<evidence type="ECO:0000256" key="4">
    <source>
        <dbReference type="ARBA" id="ARBA00022898"/>
    </source>
</evidence>
<dbReference type="GO" id="GO:0000271">
    <property type="term" value="P:polysaccharide biosynthetic process"/>
    <property type="evidence" value="ECO:0007669"/>
    <property type="project" value="TreeGrafter"/>
</dbReference>
<dbReference type="GO" id="GO:0008483">
    <property type="term" value="F:transaminase activity"/>
    <property type="evidence" value="ECO:0007669"/>
    <property type="project" value="UniProtKB-KW"/>
</dbReference>
<dbReference type="BioCyc" id="MetaCyc:MONOMER-18918"/>
<dbReference type="Gene3D" id="3.40.640.10">
    <property type="entry name" value="Type I PLP-dependent aspartate aminotransferase-like (Major domain)"/>
    <property type="match status" value="1"/>
</dbReference>
<dbReference type="GO" id="GO:0030170">
    <property type="term" value="F:pyridoxal phosphate binding"/>
    <property type="evidence" value="ECO:0007669"/>
    <property type="project" value="TreeGrafter"/>
</dbReference>
<keyword evidence="2" id="KW-0032">Aminotransferase</keyword>
<accession>M1T1K2</accession>
<feature type="active site" description="Proton acceptor" evidence="6">
    <location>
        <position position="198"/>
    </location>
</feature>
<dbReference type="PANTHER" id="PTHR30244:SF34">
    <property type="entry name" value="DTDP-4-AMINO-4,6-DIDEOXYGALACTOSE TRANSAMINASE"/>
    <property type="match status" value="1"/>
</dbReference>
<dbReference type="InterPro" id="IPR015422">
    <property type="entry name" value="PyrdxlP-dep_Trfase_small"/>
</dbReference>
<dbReference type="Pfam" id="PF01041">
    <property type="entry name" value="DegT_DnrJ_EryC1"/>
    <property type="match status" value="1"/>
</dbReference>
<dbReference type="SUPFAM" id="SSF53383">
    <property type="entry name" value="PLP-dependent transferases"/>
    <property type="match status" value="1"/>
</dbReference>
<dbReference type="InterPro" id="IPR015421">
    <property type="entry name" value="PyrdxlP-dep_Trfase_major"/>
</dbReference>
<dbReference type="InterPro" id="IPR015424">
    <property type="entry name" value="PyrdxlP-dep_Trfase"/>
</dbReference>
<keyword evidence="8" id="KW-1133">Transmembrane helix</keyword>
<keyword evidence="8" id="KW-0472">Membrane</keyword>
<comment type="similarity">
    <text evidence="5">Belongs to the DegT/DnrJ/EryC1 family. L-glutamine:2-deoxy-scyllo-inosose/scyllo-inosose aminotransferase subfamily.</text>
</comment>
<feature type="transmembrane region" description="Helical" evidence="8">
    <location>
        <begin position="102"/>
        <end position="124"/>
    </location>
</feature>
<dbReference type="PIRSF" id="PIRSF000390">
    <property type="entry name" value="PLP_StrS"/>
    <property type="match status" value="1"/>
</dbReference>
<keyword evidence="4 7" id="KW-0663">Pyridoxal phosphate</keyword>
<dbReference type="PANTHER" id="PTHR30244">
    <property type="entry name" value="TRANSAMINASE"/>
    <property type="match status" value="1"/>
</dbReference>
<dbReference type="EMBL" id="KC181124">
    <property type="protein sequence ID" value="AGG35698.1"/>
    <property type="molecule type" value="Genomic_DNA"/>
</dbReference>
<dbReference type="AlphaFoldDB" id="M1T1K2"/>
<evidence type="ECO:0000256" key="1">
    <source>
        <dbReference type="ARBA" id="ARBA00001933"/>
    </source>
</evidence>
<evidence type="ECO:0000256" key="7">
    <source>
        <dbReference type="PIRSR" id="PIRSR000390-2"/>
    </source>
</evidence>
<keyword evidence="3" id="KW-0808">Transferase</keyword>
<keyword evidence="8" id="KW-0812">Transmembrane</keyword>
<name>M1T1K2_STREL</name>
<evidence type="ECO:0000256" key="6">
    <source>
        <dbReference type="PIRSR" id="PIRSR000390-1"/>
    </source>
</evidence>
<dbReference type="InterPro" id="IPR000653">
    <property type="entry name" value="DegT/StrS_aminotransferase"/>
</dbReference>
<organism evidence="9">
    <name type="scientific">Streptomyces arginensis</name>
    <dbReference type="NCBI Taxonomy" id="1295550"/>
    <lineage>
        <taxon>Bacteria</taxon>
        <taxon>Bacillati</taxon>
        <taxon>Actinomycetota</taxon>
        <taxon>Actinomycetes</taxon>
        <taxon>Kitasatosporales</taxon>
        <taxon>Streptomycetaceae</taxon>
        <taxon>Streptomyces</taxon>
    </lineage>
</organism>
<evidence type="ECO:0000256" key="2">
    <source>
        <dbReference type="ARBA" id="ARBA00022576"/>
    </source>
</evidence>
<evidence type="ECO:0000256" key="8">
    <source>
        <dbReference type="SAM" id="Phobius"/>
    </source>
</evidence>
<evidence type="ECO:0000313" key="9">
    <source>
        <dbReference type="EMBL" id="AGG35698.1"/>
    </source>
</evidence>
<proteinExistence type="inferred from homology"/>
<feature type="modified residue" description="N6-(pyridoxal phosphate)lysine" evidence="7">
    <location>
        <position position="198"/>
    </location>
</feature>
<reference evidence="9" key="1">
    <citation type="submission" date="2012-11" db="EMBL/GenBank/DDBJ databases">
        <title>Arginomycin, a peptidyl-nucleoside antibiotic from Streptomyces arginensis NRRL15941.</title>
        <authorList>
            <person name="Feng J."/>
            <person name="He X."/>
        </authorList>
    </citation>
    <scope>NUCLEOTIDE SEQUENCE</scope>
    <source>
        <strain evidence="9">NRRL15941</strain>
    </source>
</reference>
<sequence length="408" mass="44771">MTRISRRAAATRHSAPIVGATMLRRLPYGANYLQWDEMAELRGAIEDKALFRYISSGTSVSSRLERLVEERLGATRALAVHNGTEALRLALMGTRPSAGDPVYIPAVTFVAVAGAVLSCGLVPVPVDVDERCALDPTLLPADAQRVIVAHMEGMVGPLPQGIPYLIEDTAQAMGGRHADGRHAGTAGYAGTFSFHHAKVLTSGEGGLVVVRDPADWELLRSYHDHGSDREHGKYPVWREGSFYGENFCANEAVAAVQLQQFRHLDEILASLEQHHRMLSTELHDRPDIRQVPRTDGDVKVSVRIELDSPELRDRALNELTDKGLPCWTLDKYFLPGHPVVRDRASVYADGFPWNLDDGSERYRPRSRDGFRATRHLLARTLCLPLAPELDAAGQAQAAKEVAATLAAL</sequence>